<gene>
    <name evidence="6" type="ORF">B9Z19DRAFT_1081757</name>
</gene>
<evidence type="ECO:0000313" key="7">
    <source>
        <dbReference type="Proteomes" id="UP000244722"/>
    </source>
</evidence>
<sequence>MIIQIKNKEEVTAILGKTPADKLVILNFYAAWAEPCAQMNQLFEAIATELPDAATYLSIDAEDESNASTTEEYDVSAVPYFVFLKGETVLQQVSGADPALLKSAVEKHSGVGTLNLPPKQSTTSSSSAANGTATEGGGEGGGEDGIAEDINERLKKLVSAAPVMLFMKGTPAQPQCGFSRQLVALLREREVRYGFFNILADDEVRQGLKVFSDWPTYPQLYYQGYLIGGLDIVKEEFENDPDFLRPGIAIPTEIPTTD</sequence>
<dbReference type="CDD" id="cd02984">
    <property type="entry name" value="TRX_PICOT"/>
    <property type="match status" value="1"/>
</dbReference>
<dbReference type="Pfam" id="PF00462">
    <property type="entry name" value="Glutaredoxin"/>
    <property type="match status" value="1"/>
</dbReference>
<dbReference type="GO" id="GO:0051537">
    <property type="term" value="F:2 iron, 2 sulfur cluster binding"/>
    <property type="evidence" value="ECO:0007669"/>
    <property type="project" value="TreeGrafter"/>
</dbReference>
<dbReference type="EMBL" id="NESQ01000092">
    <property type="protein sequence ID" value="PUU79445.1"/>
    <property type="molecule type" value="Genomic_DNA"/>
</dbReference>
<evidence type="ECO:0000256" key="3">
    <source>
        <dbReference type="ARBA" id="ARBA00023014"/>
    </source>
</evidence>
<dbReference type="InterPro" id="IPR002109">
    <property type="entry name" value="Glutaredoxin"/>
</dbReference>
<dbReference type="GO" id="GO:0046872">
    <property type="term" value="F:metal ion binding"/>
    <property type="evidence" value="ECO:0007669"/>
    <property type="project" value="UniProtKB-KW"/>
</dbReference>
<dbReference type="OrthoDB" id="415696at2759"/>
<feature type="region of interest" description="Disordered" evidence="4">
    <location>
        <begin position="111"/>
        <end position="146"/>
    </location>
</feature>
<feature type="domain" description="Thioredoxin" evidence="5">
    <location>
        <begin position="1"/>
        <end position="110"/>
    </location>
</feature>
<dbReference type="FunFam" id="3.40.30.10:FF:000012">
    <property type="entry name" value="Monothiol glutaredoxin"/>
    <property type="match status" value="1"/>
</dbReference>
<reference evidence="6 7" key="1">
    <citation type="submission" date="2017-04" db="EMBL/GenBank/DDBJ databases">
        <title>Draft genome sequence of Tuber borchii Vittad., a whitish edible truffle.</title>
        <authorList>
            <consortium name="DOE Joint Genome Institute"/>
            <person name="Murat C."/>
            <person name="Kuo A."/>
            <person name="Barry K.W."/>
            <person name="Clum A."/>
            <person name="Dockter R.B."/>
            <person name="Fauchery L."/>
            <person name="Iotti M."/>
            <person name="Kohler A."/>
            <person name="Labutti K."/>
            <person name="Lindquist E.A."/>
            <person name="Lipzen A."/>
            <person name="Ohm R.A."/>
            <person name="Wang M."/>
            <person name="Grigoriev I.V."/>
            <person name="Zambonelli A."/>
            <person name="Martin F.M."/>
        </authorList>
    </citation>
    <scope>NUCLEOTIDE SEQUENCE [LARGE SCALE GENOMIC DNA]</scope>
    <source>
        <strain evidence="6 7">Tbo3840</strain>
    </source>
</reference>
<evidence type="ECO:0000313" key="6">
    <source>
        <dbReference type="EMBL" id="PUU79445.1"/>
    </source>
</evidence>
<evidence type="ECO:0000259" key="5">
    <source>
        <dbReference type="PROSITE" id="PS51352"/>
    </source>
</evidence>
<dbReference type="PROSITE" id="PS51352">
    <property type="entry name" value="THIOREDOXIN_2"/>
    <property type="match status" value="1"/>
</dbReference>
<dbReference type="SUPFAM" id="SSF52833">
    <property type="entry name" value="Thioredoxin-like"/>
    <property type="match status" value="2"/>
</dbReference>
<dbReference type="GO" id="GO:0015036">
    <property type="term" value="F:disulfide oxidoreductase activity"/>
    <property type="evidence" value="ECO:0007669"/>
    <property type="project" value="UniProtKB-ARBA"/>
</dbReference>
<comment type="caution">
    <text evidence="6">The sequence shown here is derived from an EMBL/GenBank/DDBJ whole genome shotgun (WGS) entry which is preliminary data.</text>
</comment>
<keyword evidence="7" id="KW-1185">Reference proteome</keyword>
<evidence type="ECO:0000256" key="4">
    <source>
        <dbReference type="SAM" id="MobiDB-lite"/>
    </source>
</evidence>
<dbReference type="STRING" id="42251.A0A2T6ZVG1"/>
<dbReference type="GO" id="GO:0006879">
    <property type="term" value="P:intracellular iron ion homeostasis"/>
    <property type="evidence" value="ECO:0007669"/>
    <property type="project" value="TreeGrafter"/>
</dbReference>
<dbReference type="Gene3D" id="3.40.30.10">
    <property type="entry name" value="Glutaredoxin"/>
    <property type="match status" value="2"/>
</dbReference>
<dbReference type="GO" id="GO:0005829">
    <property type="term" value="C:cytosol"/>
    <property type="evidence" value="ECO:0007669"/>
    <property type="project" value="TreeGrafter"/>
</dbReference>
<dbReference type="PROSITE" id="PS51354">
    <property type="entry name" value="GLUTAREDOXIN_2"/>
    <property type="match status" value="1"/>
</dbReference>
<dbReference type="InterPro" id="IPR013766">
    <property type="entry name" value="Thioredoxin_domain"/>
</dbReference>
<dbReference type="CDD" id="cd03028">
    <property type="entry name" value="GRX_PICOT_like"/>
    <property type="match status" value="1"/>
</dbReference>
<proteinExistence type="predicted"/>
<dbReference type="GO" id="GO:0005634">
    <property type="term" value="C:nucleus"/>
    <property type="evidence" value="ECO:0007669"/>
    <property type="project" value="TreeGrafter"/>
</dbReference>
<accession>A0A2T6ZVG1</accession>
<dbReference type="PANTHER" id="PTHR10293">
    <property type="entry name" value="GLUTAREDOXIN FAMILY MEMBER"/>
    <property type="match status" value="1"/>
</dbReference>
<dbReference type="Pfam" id="PF00085">
    <property type="entry name" value="Thioredoxin"/>
    <property type="match status" value="1"/>
</dbReference>
<dbReference type="InterPro" id="IPR033658">
    <property type="entry name" value="GRX_PICOT-like"/>
</dbReference>
<feature type="compositionally biased region" description="Low complexity" evidence="4">
    <location>
        <begin position="121"/>
        <end position="133"/>
    </location>
</feature>
<organism evidence="6 7">
    <name type="scientific">Tuber borchii</name>
    <name type="common">White truffle</name>
    <dbReference type="NCBI Taxonomy" id="42251"/>
    <lineage>
        <taxon>Eukaryota</taxon>
        <taxon>Fungi</taxon>
        <taxon>Dikarya</taxon>
        <taxon>Ascomycota</taxon>
        <taxon>Pezizomycotina</taxon>
        <taxon>Pezizomycetes</taxon>
        <taxon>Pezizales</taxon>
        <taxon>Tuberaceae</taxon>
        <taxon>Tuber</taxon>
    </lineage>
</organism>
<dbReference type="AlphaFoldDB" id="A0A2T6ZVG1"/>
<evidence type="ECO:0000256" key="2">
    <source>
        <dbReference type="ARBA" id="ARBA00023004"/>
    </source>
</evidence>
<keyword evidence="3" id="KW-0411">Iron-sulfur</keyword>
<dbReference type="PANTHER" id="PTHR10293:SF73">
    <property type="entry name" value="GLUTAREDOXIN-3"/>
    <property type="match status" value="1"/>
</dbReference>
<dbReference type="InterPro" id="IPR036249">
    <property type="entry name" value="Thioredoxin-like_sf"/>
</dbReference>
<protein>
    <submittedName>
        <fullName evidence="6">Thioredoxin-like protein</fullName>
    </submittedName>
</protein>
<keyword evidence="2" id="KW-0408">Iron</keyword>
<evidence type="ECO:0000256" key="1">
    <source>
        <dbReference type="ARBA" id="ARBA00022723"/>
    </source>
</evidence>
<dbReference type="InterPro" id="IPR004480">
    <property type="entry name" value="Monothiol_GRX-rel"/>
</dbReference>
<keyword evidence="1" id="KW-0479">Metal-binding</keyword>
<dbReference type="Proteomes" id="UP000244722">
    <property type="component" value="Unassembled WGS sequence"/>
</dbReference>
<name>A0A2T6ZVG1_TUBBO</name>